<name>A0ABZ2L5J8_9BACT</name>
<sequence>MKVRLALRAIAPLFVCAALFHVYRVVAPVPDEPTWRHALFVCVNLLIAAGLWYKPHWLVVPFGLLTGQQLVSHGSSLYAAWHMQHTIDWPSIGVLLLMPVVFVLLLLEVRRRRYALSSENAQ</sequence>
<reference evidence="2" key="1">
    <citation type="submission" date="2021-12" db="EMBL/GenBank/DDBJ databases">
        <title>Discovery of the Pendulisporaceae a myxobacterial family with distinct sporulation behavior and unique specialized metabolism.</title>
        <authorList>
            <person name="Garcia R."/>
            <person name="Popoff A."/>
            <person name="Bader C.D."/>
            <person name="Loehr J."/>
            <person name="Walesch S."/>
            <person name="Walt C."/>
            <person name="Boldt J."/>
            <person name="Bunk B."/>
            <person name="Haeckl F.J.F.P.J."/>
            <person name="Gunesch A.P."/>
            <person name="Birkelbach J."/>
            <person name="Nuebel U."/>
            <person name="Pietschmann T."/>
            <person name="Bach T."/>
            <person name="Mueller R."/>
        </authorList>
    </citation>
    <scope>NUCLEOTIDE SEQUENCE</scope>
    <source>
        <strain evidence="2">MSr11367</strain>
    </source>
</reference>
<accession>A0ABZ2L5J8</accession>
<keyword evidence="3" id="KW-1185">Reference proteome</keyword>
<evidence type="ECO:0008006" key="4">
    <source>
        <dbReference type="Google" id="ProtNLM"/>
    </source>
</evidence>
<dbReference type="RefSeq" id="WP_394835869.1">
    <property type="nucleotide sequence ID" value="NZ_CP089929.1"/>
</dbReference>
<protein>
    <recommendedName>
        <fullName evidence="4">Transmembrane protein</fullName>
    </recommendedName>
</protein>
<feature type="transmembrane region" description="Helical" evidence="1">
    <location>
        <begin position="87"/>
        <end position="107"/>
    </location>
</feature>
<dbReference type="Proteomes" id="UP001374803">
    <property type="component" value="Chromosome"/>
</dbReference>
<keyword evidence="1" id="KW-1133">Transmembrane helix</keyword>
<evidence type="ECO:0000313" key="2">
    <source>
        <dbReference type="EMBL" id="WXB06219.1"/>
    </source>
</evidence>
<proteinExistence type="predicted"/>
<keyword evidence="1" id="KW-0812">Transmembrane</keyword>
<evidence type="ECO:0000256" key="1">
    <source>
        <dbReference type="SAM" id="Phobius"/>
    </source>
</evidence>
<evidence type="ECO:0000313" key="3">
    <source>
        <dbReference type="Proteomes" id="UP001374803"/>
    </source>
</evidence>
<keyword evidence="1" id="KW-0472">Membrane</keyword>
<organism evidence="2 3">
    <name type="scientific">Pendulispora rubella</name>
    <dbReference type="NCBI Taxonomy" id="2741070"/>
    <lineage>
        <taxon>Bacteria</taxon>
        <taxon>Pseudomonadati</taxon>
        <taxon>Myxococcota</taxon>
        <taxon>Myxococcia</taxon>
        <taxon>Myxococcales</taxon>
        <taxon>Sorangiineae</taxon>
        <taxon>Pendulisporaceae</taxon>
        <taxon>Pendulispora</taxon>
    </lineage>
</organism>
<gene>
    <name evidence="2" type="ORF">LVJ94_03030</name>
</gene>
<feature type="transmembrane region" description="Helical" evidence="1">
    <location>
        <begin position="34"/>
        <end position="53"/>
    </location>
</feature>
<dbReference type="EMBL" id="CP089983">
    <property type="protein sequence ID" value="WXB06219.1"/>
    <property type="molecule type" value="Genomic_DNA"/>
</dbReference>